<evidence type="ECO:0000313" key="3">
    <source>
        <dbReference type="Proteomes" id="UP000286907"/>
    </source>
</evidence>
<dbReference type="SUPFAM" id="SSF52540">
    <property type="entry name" value="P-loop containing nucleoside triphosphate hydrolases"/>
    <property type="match status" value="1"/>
</dbReference>
<dbReference type="InterPro" id="IPR006083">
    <property type="entry name" value="PRK/URK"/>
</dbReference>
<feature type="domain" description="Phosphoribulokinase/uridine kinase" evidence="1">
    <location>
        <begin position="21"/>
        <end position="160"/>
    </location>
</feature>
<keyword evidence="2" id="KW-0808">Transferase</keyword>
<name>A0ABX5QKX5_9LACO</name>
<dbReference type="PANTHER" id="PTHR10285">
    <property type="entry name" value="URIDINE KINASE"/>
    <property type="match status" value="1"/>
</dbReference>
<dbReference type="GO" id="GO:0004594">
    <property type="term" value="F:pantothenate kinase activity"/>
    <property type="evidence" value="ECO:0007669"/>
    <property type="project" value="UniProtKB-EC"/>
</dbReference>
<organism evidence="2 3">
    <name type="scientific">Oenococcus sicerae</name>
    <dbReference type="NCBI Taxonomy" id="2203724"/>
    <lineage>
        <taxon>Bacteria</taxon>
        <taxon>Bacillati</taxon>
        <taxon>Bacillota</taxon>
        <taxon>Bacilli</taxon>
        <taxon>Lactobacillales</taxon>
        <taxon>Lactobacillaceae</taxon>
        <taxon>Oenococcus</taxon>
    </lineage>
</organism>
<dbReference type="InterPro" id="IPR027417">
    <property type="entry name" value="P-loop_NTPase"/>
</dbReference>
<dbReference type="EC" id="2.7.1.33" evidence="2"/>
<dbReference type="RefSeq" id="WP_128685564.1">
    <property type="nucleotide sequence ID" value="NZ_CP029684.2"/>
</dbReference>
<sequence length="232" mass="26264">MSKLADEILKSYKANWEKFYVVAVTGSVAVGKTTIANQLAQDLSQAFPELTTAVISVDAFIFSNQELHDRGLFDKKGFPDSYDLQGLHAAISQFRAGSQNILIPKYSLAANDIAKGEFEKITRPKILIIEGVTALQVRDYDISVYVDADEKLIYQWFLKRTLAFIQAAKNDPASFYYQLSKMPIPQLMPLIEQTWQQTNLKNLKEFIEPTKAQADIIVHKTSKHKTDSIMIR</sequence>
<dbReference type="Gene3D" id="3.40.50.300">
    <property type="entry name" value="P-loop containing nucleotide triphosphate hydrolases"/>
    <property type="match status" value="1"/>
</dbReference>
<accession>A0ABX5QKX5</accession>
<keyword evidence="2" id="KW-0418">Kinase</keyword>
<dbReference type="Pfam" id="PF00485">
    <property type="entry name" value="PRK"/>
    <property type="match status" value="1"/>
</dbReference>
<proteinExistence type="predicted"/>
<evidence type="ECO:0000259" key="1">
    <source>
        <dbReference type="Pfam" id="PF00485"/>
    </source>
</evidence>
<dbReference type="Proteomes" id="UP000286907">
    <property type="component" value="Chromosome"/>
</dbReference>
<gene>
    <name evidence="2" type="ORF">DLJ48_02370</name>
</gene>
<keyword evidence="3" id="KW-1185">Reference proteome</keyword>
<protein>
    <submittedName>
        <fullName evidence="2">Type I pantothenate kinase</fullName>
        <ecNumber evidence="2">2.7.1.33</ecNumber>
    </submittedName>
</protein>
<reference evidence="2 3" key="1">
    <citation type="journal article" date="2019" name="Syst. Appl. Microbiol.">
        <title>Oenococcus sicerae sp. nov., isolated from French cider.</title>
        <authorList>
            <person name="Cousin F.J."/>
            <person name="Le Guellec R."/>
            <person name="Chagnot C."/>
            <person name="Goux D."/>
            <person name="Dalmasso M."/>
            <person name="Laplace J.M."/>
            <person name="Cretenet M."/>
        </authorList>
    </citation>
    <scope>NUCLEOTIDE SEQUENCE [LARGE SCALE GENOMIC DNA]</scope>
    <source>
        <strain evidence="2 3">UCMA 15228</strain>
    </source>
</reference>
<evidence type="ECO:0000313" key="2">
    <source>
        <dbReference type="EMBL" id="QAS69448.1"/>
    </source>
</evidence>
<dbReference type="EMBL" id="CP029684">
    <property type="protein sequence ID" value="QAS69448.1"/>
    <property type="molecule type" value="Genomic_DNA"/>
</dbReference>